<comment type="caution">
    <text evidence="4">The sequence shown here is derived from an EMBL/GenBank/DDBJ whole genome shotgun (WGS) entry which is preliminary data.</text>
</comment>
<dbReference type="SUPFAM" id="SSF48576">
    <property type="entry name" value="Terpenoid synthases"/>
    <property type="match status" value="1"/>
</dbReference>
<evidence type="ECO:0000313" key="5">
    <source>
        <dbReference type="Proteomes" id="UP000710440"/>
    </source>
</evidence>
<gene>
    <name evidence="4" type="ORF">Aspvir_001627</name>
</gene>
<evidence type="ECO:0000256" key="2">
    <source>
        <dbReference type="ARBA" id="ARBA00022723"/>
    </source>
</evidence>
<dbReference type="GO" id="GO:0045337">
    <property type="term" value="P:farnesyl diphosphate biosynthetic process"/>
    <property type="evidence" value="ECO:0007669"/>
    <property type="project" value="TreeGrafter"/>
</dbReference>
<organism evidence="4 5">
    <name type="scientific">Aspergillus viridinutans</name>
    <dbReference type="NCBI Taxonomy" id="75553"/>
    <lineage>
        <taxon>Eukaryota</taxon>
        <taxon>Fungi</taxon>
        <taxon>Dikarya</taxon>
        <taxon>Ascomycota</taxon>
        <taxon>Pezizomycotina</taxon>
        <taxon>Eurotiomycetes</taxon>
        <taxon>Eurotiomycetidae</taxon>
        <taxon>Eurotiales</taxon>
        <taxon>Aspergillaceae</taxon>
        <taxon>Aspergillus</taxon>
        <taxon>Aspergillus subgen. Fumigati</taxon>
    </lineage>
</organism>
<proteinExistence type="predicted"/>
<dbReference type="Gene3D" id="1.10.600.10">
    <property type="entry name" value="Farnesyl Diphosphate Synthase"/>
    <property type="match status" value="1"/>
</dbReference>
<dbReference type="GO" id="GO:0046872">
    <property type="term" value="F:metal ion binding"/>
    <property type="evidence" value="ECO:0007669"/>
    <property type="project" value="UniProtKB-KW"/>
</dbReference>
<keyword evidence="3" id="KW-0460">Magnesium</keyword>
<name>A0A9P3BTU2_ASPVI</name>
<dbReference type="InterPro" id="IPR039702">
    <property type="entry name" value="FPS1-like"/>
</dbReference>
<keyword evidence="1" id="KW-0808">Transferase</keyword>
<keyword evidence="2" id="KW-0479">Metal-binding</keyword>
<dbReference type="AlphaFoldDB" id="A0A9P3BTU2"/>
<dbReference type="GO" id="GO:0005737">
    <property type="term" value="C:cytoplasm"/>
    <property type="evidence" value="ECO:0007669"/>
    <property type="project" value="TreeGrafter"/>
</dbReference>
<keyword evidence="5" id="KW-1185">Reference proteome</keyword>
<dbReference type="InterPro" id="IPR008949">
    <property type="entry name" value="Isoprenoid_synthase_dom_sf"/>
</dbReference>
<dbReference type="OrthoDB" id="4522733at2759"/>
<dbReference type="RefSeq" id="XP_043122682.1">
    <property type="nucleotide sequence ID" value="XM_043266747.1"/>
</dbReference>
<dbReference type="EMBL" id="BOPL01000001">
    <property type="protein sequence ID" value="GIJ99495.1"/>
    <property type="molecule type" value="Genomic_DNA"/>
</dbReference>
<reference evidence="4 5" key="1">
    <citation type="submission" date="2021-02" db="EMBL/GenBank/DDBJ databases">
        <title>Pan-genome distribution and transcriptional activeness of fungal secondary metabolism genes in Aspergillus section Fumigati.</title>
        <authorList>
            <person name="Takahashi H."/>
            <person name="Umemura M."/>
            <person name="Ninomiya A."/>
            <person name="Kusuya Y."/>
            <person name="Urayama S."/>
            <person name="Shimizu M."/>
            <person name="Watanabe A."/>
            <person name="Kamei K."/>
            <person name="Yaguchi T."/>
            <person name="Hagiwara D."/>
        </authorList>
    </citation>
    <scope>NUCLEOTIDE SEQUENCE [LARGE SCALE GENOMIC DNA]</scope>
    <source>
        <strain evidence="4 5">IFM 47045</strain>
    </source>
</reference>
<evidence type="ECO:0000313" key="4">
    <source>
        <dbReference type="EMBL" id="GIJ99495.1"/>
    </source>
</evidence>
<dbReference type="GeneID" id="66929609"/>
<dbReference type="GO" id="GO:0004161">
    <property type="term" value="F:dimethylallyltranstransferase activity"/>
    <property type="evidence" value="ECO:0007669"/>
    <property type="project" value="TreeGrafter"/>
</dbReference>
<accession>A0A9P3BTU2</accession>
<protein>
    <submittedName>
        <fullName evidence="4">Uncharacterized protein</fullName>
    </submittedName>
</protein>
<dbReference type="Proteomes" id="UP000710440">
    <property type="component" value="Unassembled WGS sequence"/>
</dbReference>
<evidence type="ECO:0000256" key="1">
    <source>
        <dbReference type="ARBA" id="ARBA00022679"/>
    </source>
</evidence>
<dbReference type="GO" id="GO:0004337">
    <property type="term" value="F:(2E,6E)-farnesyl diphosphate synthase activity"/>
    <property type="evidence" value="ECO:0007669"/>
    <property type="project" value="TreeGrafter"/>
</dbReference>
<dbReference type="PANTHER" id="PTHR11525">
    <property type="entry name" value="FARNESYL-PYROPHOSPHATE SYNTHETASE"/>
    <property type="match status" value="1"/>
</dbReference>
<evidence type="ECO:0000256" key="3">
    <source>
        <dbReference type="ARBA" id="ARBA00022842"/>
    </source>
</evidence>
<dbReference type="PANTHER" id="PTHR11525:SF0">
    <property type="entry name" value="FARNESYL PYROPHOSPHATE SYNTHASE"/>
    <property type="match status" value="1"/>
</dbReference>
<sequence>MKQEDMERNIQELRAAPGLKFPTQLLNAKIYQEPIDKAPLVPLEEDVRRAFAFLDEIIEKLPLTDLGCQHQVFDINHDWVRHVLRGSQSWHNGVSGSIVINTYRRLTPPDYQTPEHMKVVYMLFAAVELTVSWTVMPDDQYDMTRERHQTPAWFRTHPVSIVTDAMTLLAMSQRILMKLFPRDHPCFAEILERTLAFFQDSVTHYGYDATCWNKIGQHRYKELFDHCTRELESLSSNNPLSQESPITKSPVPFELLGVKAYDQHTAVRSKQYVQFCIDVGRMAACYTSVDVKITDDVVARAVDFITPFDDYQEYHSQGNIKYEDITSGSPEIFVSFLMDTVKEPGFPSEKRDHVMTILERNFGTCSISGAQAVADLYEEMGIPEKVRQHLYKLIDDLDQVAMQQAAAINFPMAIVFDMIMYICREDGTLEPDTIQGVHKLTGAQGYTSKGGAYTAPMDFLRRLVDYFRPSIESSHSGQSSDI</sequence>